<name>A0A7C1NN79_UNCKA</name>
<accession>A0A7C1NN79</accession>
<evidence type="ECO:0000259" key="8">
    <source>
        <dbReference type="Pfam" id="PF01478"/>
    </source>
</evidence>
<keyword evidence="5 7" id="KW-1133">Transmembrane helix</keyword>
<keyword evidence="6 7" id="KW-0472">Membrane</keyword>
<evidence type="ECO:0000256" key="1">
    <source>
        <dbReference type="ARBA" id="ARBA00004651"/>
    </source>
</evidence>
<feature type="domain" description="Prepilin peptidase A24 N-terminal" evidence="9">
    <location>
        <begin position="16"/>
        <end position="98"/>
    </location>
</feature>
<dbReference type="Gene3D" id="1.20.120.1220">
    <property type="match status" value="1"/>
</dbReference>
<dbReference type="InterPro" id="IPR000045">
    <property type="entry name" value="Prepilin_IV_endopep_pep"/>
</dbReference>
<feature type="transmembrane region" description="Helical" evidence="7">
    <location>
        <begin position="197"/>
        <end position="230"/>
    </location>
</feature>
<feature type="transmembrane region" description="Helical" evidence="7">
    <location>
        <begin position="137"/>
        <end position="154"/>
    </location>
</feature>
<dbReference type="Pfam" id="PF06750">
    <property type="entry name" value="A24_N_bact"/>
    <property type="match status" value="1"/>
</dbReference>
<keyword evidence="3" id="KW-1003">Cell membrane</keyword>
<feature type="transmembrane region" description="Helical" evidence="7">
    <location>
        <begin position="242"/>
        <end position="261"/>
    </location>
</feature>
<dbReference type="InterPro" id="IPR050882">
    <property type="entry name" value="Prepilin_peptidase/N-MTase"/>
</dbReference>
<organism evidence="10">
    <name type="scientific">candidate division WWE3 bacterium</name>
    <dbReference type="NCBI Taxonomy" id="2053526"/>
    <lineage>
        <taxon>Bacteria</taxon>
        <taxon>Katanobacteria</taxon>
    </lineage>
</organism>
<comment type="similarity">
    <text evidence="2">Belongs to the peptidase A24 family.</text>
</comment>
<dbReference type="GO" id="GO:0005886">
    <property type="term" value="C:plasma membrane"/>
    <property type="evidence" value="ECO:0007669"/>
    <property type="project" value="UniProtKB-SubCell"/>
</dbReference>
<dbReference type="GO" id="GO:0004190">
    <property type="term" value="F:aspartic-type endopeptidase activity"/>
    <property type="evidence" value="ECO:0007669"/>
    <property type="project" value="InterPro"/>
</dbReference>
<dbReference type="EMBL" id="DRHH01000076">
    <property type="protein sequence ID" value="HEB14123.1"/>
    <property type="molecule type" value="Genomic_DNA"/>
</dbReference>
<evidence type="ECO:0000256" key="6">
    <source>
        <dbReference type="ARBA" id="ARBA00023136"/>
    </source>
</evidence>
<keyword evidence="4 7" id="KW-0812">Transmembrane</keyword>
<comment type="caution">
    <text evidence="10">The sequence shown here is derived from an EMBL/GenBank/DDBJ whole genome shotgun (WGS) entry which is preliminary data.</text>
</comment>
<feature type="transmembrane region" description="Helical" evidence="7">
    <location>
        <begin position="78"/>
        <end position="100"/>
    </location>
</feature>
<dbReference type="PANTHER" id="PTHR30487">
    <property type="entry name" value="TYPE 4 PREPILIN-LIKE PROTEINS LEADER PEPTIDE-PROCESSING ENZYME"/>
    <property type="match status" value="1"/>
</dbReference>
<evidence type="ECO:0000256" key="5">
    <source>
        <dbReference type="ARBA" id="ARBA00022989"/>
    </source>
</evidence>
<dbReference type="GO" id="GO:0006465">
    <property type="term" value="P:signal peptide processing"/>
    <property type="evidence" value="ECO:0007669"/>
    <property type="project" value="TreeGrafter"/>
</dbReference>
<evidence type="ECO:0000256" key="7">
    <source>
        <dbReference type="SAM" id="Phobius"/>
    </source>
</evidence>
<protein>
    <submittedName>
        <fullName evidence="10">Prepilin peptidase</fullName>
    </submittedName>
</protein>
<evidence type="ECO:0000256" key="3">
    <source>
        <dbReference type="ARBA" id="ARBA00022475"/>
    </source>
</evidence>
<evidence type="ECO:0000256" key="4">
    <source>
        <dbReference type="ARBA" id="ARBA00022692"/>
    </source>
</evidence>
<dbReference type="PANTHER" id="PTHR30487:SF0">
    <property type="entry name" value="PREPILIN LEADER PEPTIDASE_N-METHYLTRANSFERASE-RELATED"/>
    <property type="match status" value="1"/>
</dbReference>
<evidence type="ECO:0000256" key="2">
    <source>
        <dbReference type="ARBA" id="ARBA00005801"/>
    </source>
</evidence>
<gene>
    <name evidence="10" type="ORF">ENI09_01805</name>
</gene>
<evidence type="ECO:0000313" key="10">
    <source>
        <dbReference type="EMBL" id="HEB14123.1"/>
    </source>
</evidence>
<comment type="subcellular location">
    <subcellularLocation>
        <location evidence="1">Cell membrane</location>
        <topology evidence="1">Multi-pass membrane protein</topology>
    </subcellularLocation>
</comment>
<feature type="transmembrane region" description="Helical" evidence="7">
    <location>
        <begin position="166"/>
        <end position="185"/>
    </location>
</feature>
<dbReference type="AlphaFoldDB" id="A0A7C1NN79"/>
<dbReference type="Pfam" id="PF01478">
    <property type="entry name" value="Peptidase_A24"/>
    <property type="match status" value="1"/>
</dbReference>
<feature type="domain" description="Prepilin type IV endopeptidase peptidase" evidence="8">
    <location>
        <begin position="114"/>
        <end position="225"/>
    </location>
</feature>
<evidence type="ECO:0000259" key="9">
    <source>
        <dbReference type="Pfam" id="PF06750"/>
    </source>
</evidence>
<dbReference type="InterPro" id="IPR010627">
    <property type="entry name" value="Prepilin_pept_A24_N"/>
</dbReference>
<reference evidence="10" key="1">
    <citation type="journal article" date="2020" name="mSystems">
        <title>Genome- and Community-Level Interaction Insights into Carbon Utilization and Element Cycling Functions of Hydrothermarchaeota in Hydrothermal Sediment.</title>
        <authorList>
            <person name="Zhou Z."/>
            <person name="Liu Y."/>
            <person name="Xu W."/>
            <person name="Pan J."/>
            <person name="Luo Z.H."/>
            <person name="Li M."/>
        </authorList>
    </citation>
    <scope>NUCLEOTIDE SEQUENCE [LARGE SCALE GENOMIC DNA]</scope>
    <source>
        <strain evidence="10">HyVt-365</strain>
    </source>
</reference>
<proteinExistence type="inferred from homology"/>
<feature type="transmembrane region" description="Helical" evidence="7">
    <location>
        <begin position="6"/>
        <end position="29"/>
    </location>
</feature>
<dbReference type="Proteomes" id="UP000885744">
    <property type="component" value="Unassembled WGS sequence"/>
</dbReference>
<sequence length="270" mass="29565">MTINYLLLLATMLYFLLGTAVGSFLDVWARRILRGESPTGRSKCEDCGHVLSASDLIPLLSFLFLRGRCRYCRKPLSWQYPIVEVGTGIVFASLAFKFGVLGINFKLLAFIPLLVAVSALIAAFITDILEQVIADKFLVVGAGAAFLYRATFYLTNFDSNGFNLGLDILGALGVFALFQLIRWATKKRGMGDGDPPLGFAAGLLVGFPLVLVQIFLTFTLGGLVAAVLLVLKKKHLKDKVAFGPFLIIAAFATLLFGEYILDWYLTLLSF</sequence>
<feature type="transmembrane region" description="Helical" evidence="7">
    <location>
        <begin position="107"/>
        <end position="125"/>
    </location>
</feature>